<dbReference type="Proteomes" id="UP000275663">
    <property type="component" value="Chromosome"/>
</dbReference>
<evidence type="ECO:0000313" key="9">
    <source>
        <dbReference type="Proteomes" id="UP000275663"/>
    </source>
</evidence>
<name>A0A3Q9BSG5_9BURK</name>
<protein>
    <submittedName>
        <fullName evidence="8">FtsX-like permease family protein</fullName>
    </submittedName>
</protein>
<dbReference type="EMBL" id="CP034464">
    <property type="protein sequence ID" value="AZP12985.1"/>
    <property type="molecule type" value="Genomic_DNA"/>
</dbReference>
<dbReference type="KEGG" id="upv:EJN92_13815"/>
<gene>
    <name evidence="8" type="ORF">EJN92_13815</name>
</gene>
<keyword evidence="2" id="KW-1003">Cell membrane</keyword>
<feature type="transmembrane region" description="Helical" evidence="6">
    <location>
        <begin position="704"/>
        <end position="726"/>
    </location>
</feature>
<keyword evidence="5 6" id="KW-0472">Membrane</keyword>
<feature type="transmembrane region" description="Helical" evidence="6">
    <location>
        <begin position="253"/>
        <end position="273"/>
    </location>
</feature>
<feature type="domain" description="ABC3 transporter permease C-terminal" evidence="7">
    <location>
        <begin position="707"/>
        <end position="809"/>
    </location>
</feature>
<feature type="domain" description="ABC3 transporter permease C-terminal" evidence="7">
    <location>
        <begin position="257"/>
        <end position="364"/>
    </location>
</feature>
<evidence type="ECO:0000259" key="7">
    <source>
        <dbReference type="Pfam" id="PF02687"/>
    </source>
</evidence>
<organism evidence="8 9">
    <name type="scientific">Undibacterium parvum</name>
    <dbReference type="NCBI Taxonomy" id="401471"/>
    <lineage>
        <taxon>Bacteria</taxon>
        <taxon>Pseudomonadati</taxon>
        <taxon>Pseudomonadota</taxon>
        <taxon>Betaproteobacteria</taxon>
        <taxon>Burkholderiales</taxon>
        <taxon>Oxalobacteraceae</taxon>
        <taxon>Undibacterium</taxon>
    </lineage>
</organism>
<evidence type="ECO:0000256" key="3">
    <source>
        <dbReference type="ARBA" id="ARBA00022692"/>
    </source>
</evidence>
<dbReference type="GO" id="GO:0005886">
    <property type="term" value="C:plasma membrane"/>
    <property type="evidence" value="ECO:0007669"/>
    <property type="project" value="UniProtKB-SubCell"/>
</dbReference>
<keyword evidence="4 6" id="KW-1133">Transmembrane helix</keyword>
<feature type="transmembrane region" description="Helical" evidence="6">
    <location>
        <begin position="413"/>
        <end position="443"/>
    </location>
</feature>
<feature type="transmembrane region" description="Helical" evidence="6">
    <location>
        <begin position="347"/>
        <end position="369"/>
    </location>
</feature>
<keyword evidence="3 6" id="KW-0812">Transmembrane</keyword>
<dbReference type="OrthoDB" id="5292592at2"/>
<dbReference type="AlphaFoldDB" id="A0A3Q9BSG5"/>
<feature type="transmembrane region" description="Helical" evidence="6">
    <location>
        <begin position="305"/>
        <end position="327"/>
    </location>
</feature>
<evidence type="ECO:0000256" key="2">
    <source>
        <dbReference type="ARBA" id="ARBA00022475"/>
    </source>
</evidence>
<accession>A0A3Q9BSG5</accession>
<keyword evidence="9" id="KW-1185">Reference proteome</keyword>
<evidence type="ECO:0000256" key="1">
    <source>
        <dbReference type="ARBA" id="ARBA00004651"/>
    </source>
</evidence>
<evidence type="ECO:0000256" key="5">
    <source>
        <dbReference type="ARBA" id="ARBA00023136"/>
    </source>
</evidence>
<evidence type="ECO:0000256" key="4">
    <source>
        <dbReference type="ARBA" id="ARBA00022989"/>
    </source>
</evidence>
<proteinExistence type="predicted"/>
<dbReference type="PANTHER" id="PTHR30287">
    <property type="entry name" value="MEMBRANE COMPONENT OF PREDICTED ABC SUPERFAMILY METABOLITE UPTAKE TRANSPORTER"/>
    <property type="match status" value="1"/>
</dbReference>
<dbReference type="Pfam" id="PF02687">
    <property type="entry name" value="FtsX"/>
    <property type="match status" value="2"/>
</dbReference>
<reference evidence="8 9" key="1">
    <citation type="journal article" date="2011" name="Int. J. Syst. Evol. Microbiol.">
        <title>Description of Undibacterium oligocarboniphilum sp. nov., isolated from purified water, and Undibacterium pigrum strain CCUG 49012 as the type strain of Undibacterium parvum sp. nov., and emended descriptions of the genus Undibacterium and the species Undibacterium pigrum.</title>
        <authorList>
            <person name="Eder W."/>
            <person name="Wanner G."/>
            <person name="Ludwig W."/>
            <person name="Busse H.J."/>
            <person name="Ziemke-Kageler F."/>
            <person name="Lang E."/>
        </authorList>
    </citation>
    <scope>NUCLEOTIDE SEQUENCE [LARGE SCALE GENOMIC DNA]</scope>
    <source>
        <strain evidence="8 9">DSM 23061</strain>
    </source>
</reference>
<dbReference type="InterPro" id="IPR003838">
    <property type="entry name" value="ABC3_permease_C"/>
</dbReference>
<comment type="subcellular location">
    <subcellularLocation>
        <location evidence="1">Cell membrane</location>
        <topology evidence="1">Multi-pass membrane protein</topology>
    </subcellularLocation>
</comment>
<feature type="transmembrane region" description="Helical" evidence="6">
    <location>
        <begin position="791"/>
        <end position="810"/>
    </location>
</feature>
<dbReference type="RefSeq" id="WP_126128361.1">
    <property type="nucleotide sequence ID" value="NZ_CP034464.1"/>
</dbReference>
<sequence>MLALKLLLRNWRSGELKLLSASLVLAVAVLSGIAVFTDRLETTMLAQSSSLLGADSVLTGTQAHNAAWALEAERDGIAHTQAVAFESMLYAGDEMALASVKAVAQHYPLRGHLEISQLPFAVQAQDIQQATGIPAEGEAWIDSRLMAGLKIQLGQQIELGELSLKVSQILIREPELFSLAPPVLINLQDLAASKLLQAGSRIEYKWLLASDNIGQLANFVQKLKPRLSPSQTVTDAASVQESLGSVAKNAKKFLLLTAILAVLLAGVAIAIAAQQFSQRHINQVALIKSLGVSASRIRALYFGQLLALGIVASLIGLVFGELIQRAVAASLLQIYKISLGQGRALPYALSFLSGQLCLIFFALPALWFLPTVPPLKILRKELTVNFTQQWLQAALALAAVFSLLVLFSGDLILALLVVAGLIVVVVFSILLSVAFLSFSRYFSANLSGYPRLAFANLLRRKRSNVMQIIVFAIALMSLLSLSIVRTSLMDEWSAKFPKDAANHFLENIPAAEVAAVQALIEQEKLSHEPFHPVVRGRISAVKGIVPDEMMRKKSRTLEFENDFSWSTRLADGNQLVAGQWWDQWRQSRQPGQLPGVSVAAATAKNIGVTVGDRLRFFVAGFEFEAEVASLRQFEESAVKRSFAYLFEPGTLDHLSPTYSTAFFLPPPQTNFLPRLLRAHPSMLLYQLDRFLEQLQNIIKQVSDGVMLILWLTLAAAALVLGSAVMSSIDSRRQESALLRALGSPRELILASLWLEFSLLGLLAGVVAILGAEFILFGLQVLVLKTPLQPHYTYWLAAPLLSAALLGLFGATACRSVLTSAPGLVLRGVN</sequence>
<evidence type="ECO:0000256" key="6">
    <source>
        <dbReference type="SAM" id="Phobius"/>
    </source>
</evidence>
<evidence type="ECO:0000313" key="8">
    <source>
        <dbReference type="EMBL" id="AZP12985.1"/>
    </source>
</evidence>
<feature type="transmembrane region" description="Helical" evidence="6">
    <location>
        <begin position="464"/>
        <end position="484"/>
    </location>
</feature>
<feature type="transmembrane region" description="Helical" evidence="6">
    <location>
        <begin position="390"/>
        <end position="407"/>
    </location>
</feature>
<dbReference type="InterPro" id="IPR038766">
    <property type="entry name" value="Membrane_comp_ABC_pdt"/>
</dbReference>
<dbReference type="PANTHER" id="PTHR30287:SF1">
    <property type="entry name" value="INNER MEMBRANE PROTEIN"/>
    <property type="match status" value="1"/>
</dbReference>